<dbReference type="Proteomes" id="UP001152797">
    <property type="component" value="Unassembled WGS sequence"/>
</dbReference>
<organism evidence="2">
    <name type="scientific">Cladocopium goreaui</name>
    <dbReference type="NCBI Taxonomy" id="2562237"/>
    <lineage>
        <taxon>Eukaryota</taxon>
        <taxon>Sar</taxon>
        <taxon>Alveolata</taxon>
        <taxon>Dinophyceae</taxon>
        <taxon>Suessiales</taxon>
        <taxon>Symbiodiniaceae</taxon>
        <taxon>Cladocopium</taxon>
    </lineage>
</organism>
<comment type="caution">
    <text evidence="2">The sequence shown here is derived from an EMBL/GenBank/DDBJ whole genome shotgun (WGS) entry which is preliminary data.</text>
</comment>
<gene>
    <name evidence="2" type="ORF">C1SCF055_LOCUS8526</name>
</gene>
<feature type="region of interest" description="Disordered" evidence="1">
    <location>
        <begin position="264"/>
        <end position="296"/>
    </location>
</feature>
<dbReference type="EMBL" id="CAMXCT010000574">
    <property type="protein sequence ID" value="CAI3980665.1"/>
    <property type="molecule type" value="Genomic_DNA"/>
</dbReference>
<keyword evidence="5" id="KW-1185">Reference proteome</keyword>
<dbReference type="EMBL" id="CAMXCT020000574">
    <property type="protein sequence ID" value="CAL1134040.1"/>
    <property type="molecule type" value="Genomic_DNA"/>
</dbReference>
<accession>A0A9P1BY22</accession>
<evidence type="ECO:0000313" key="5">
    <source>
        <dbReference type="Proteomes" id="UP001152797"/>
    </source>
</evidence>
<dbReference type="EMBL" id="CAMXCT030000574">
    <property type="protein sequence ID" value="CAL4767977.1"/>
    <property type="molecule type" value="Genomic_DNA"/>
</dbReference>
<evidence type="ECO:0000313" key="4">
    <source>
        <dbReference type="EMBL" id="CAL4767977.1"/>
    </source>
</evidence>
<reference evidence="2" key="1">
    <citation type="submission" date="2022-10" db="EMBL/GenBank/DDBJ databases">
        <authorList>
            <person name="Chen Y."/>
            <person name="Dougan E. K."/>
            <person name="Chan C."/>
            <person name="Rhodes N."/>
            <person name="Thang M."/>
        </authorList>
    </citation>
    <scope>NUCLEOTIDE SEQUENCE</scope>
</reference>
<evidence type="ECO:0000313" key="2">
    <source>
        <dbReference type="EMBL" id="CAI3980665.1"/>
    </source>
</evidence>
<dbReference type="OrthoDB" id="14970at2759"/>
<protein>
    <submittedName>
        <fullName evidence="4">Heterokaryon incompatibility domain-containing protein</fullName>
    </submittedName>
</protein>
<feature type="region of interest" description="Disordered" evidence="1">
    <location>
        <begin position="1"/>
        <end position="23"/>
    </location>
</feature>
<dbReference type="AlphaFoldDB" id="A0A9P1BY22"/>
<proteinExistence type="predicted"/>
<reference evidence="3" key="2">
    <citation type="submission" date="2024-04" db="EMBL/GenBank/DDBJ databases">
        <authorList>
            <person name="Chen Y."/>
            <person name="Shah S."/>
            <person name="Dougan E. K."/>
            <person name="Thang M."/>
            <person name="Chan C."/>
        </authorList>
    </citation>
    <scope>NUCLEOTIDE SEQUENCE [LARGE SCALE GENOMIC DNA]</scope>
</reference>
<name>A0A9P1BY22_9DINO</name>
<evidence type="ECO:0000256" key="1">
    <source>
        <dbReference type="SAM" id="MobiDB-lite"/>
    </source>
</evidence>
<sequence>MDPPAPPPELPEPPAPQPPEPLGPVEAVCRLQRWYRAQARRRRFLVIVNRARRRRKYLEERRRVAQRVYATEAVIDEMKARLAMPFGHRLVGRYAEAREAEAATRVQSLWRAVRAKKKLVKLVGEQKLQQAAKKLQAFARRRWQRQRQSPLVRSAVENPFWRPIQEERVKLHENEVLKKRKEWSSLTGRGLTEAQLKIQAEGKYHEFLEGAGRWRYDVWRTLLERDQTRQMMEALTRAEGKGFDHPVTGLCSAFLLSEASEKHQQRVAPAAGPGGPGSAAQLSSATESANEEREADLLLQGLESQLGYDFSMPEL</sequence>
<feature type="compositionally biased region" description="Pro residues" evidence="1">
    <location>
        <begin position="1"/>
        <end position="22"/>
    </location>
</feature>
<evidence type="ECO:0000313" key="3">
    <source>
        <dbReference type="EMBL" id="CAL1134040.1"/>
    </source>
</evidence>
<dbReference type="PROSITE" id="PS50096">
    <property type="entry name" value="IQ"/>
    <property type="match status" value="1"/>
</dbReference>